<sequence>MDTADNIRNNIIDKLLTISNKEYLTALYKLISKSSVENDAIQLSYDQLLMLNMSEDDIKNNRIVSQEELDKLDLEWLKNL</sequence>
<name>A0A5M6CLZ8_9FLAO</name>
<dbReference type="EMBL" id="VWSG01000003">
    <property type="protein sequence ID" value="KAA5536036.1"/>
    <property type="molecule type" value="Genomic_DNA"/>
</dbReference>
<keyword evidence="2" id="KW-1185">Reference proteome</keyword>
<dbReference type="RefSeq" id="WP_150011360.1">
    <property type="nucleotide sequence ID" value="NZ_VWSG01000003.1"/>
</dbReference>
<dbReference type="Proteomes" id="UP000325141">
    <property type="component" value="Unassembled WGS sequence"/>
</dbReference>
<comment type="caution">
    <text evidence="1">The sequence shown here is derived from an EMBL/GenBank/DDBJ whole genome shotgun (WGS) entry which is preliminary data.</text>
</comment>
<accession>A0A5M6CLZ8</accession>
<organism evidence="1 2">
    <name type="scientific">Paenimyroides baculatum</name>
    <dbReference type="NCBI Taxonomy" id="2608000"/>
    <lineage>
        <taxon>Bacteria</taxon>
        <taxon>Pseudomonadati</taxon>
        <taxon>Bacteroidota</taxon>
        <taxon>Flavobacteriia</taxon>
        <taxon>Flavobacteriales</taxon>
        <taxon>Flavobacteriaceae</taxon>
        <taxon>Paenimyroides</taxon>
    </lineage>
</organism>
<reference evidence="1 2" key="1">
    <citation type="submission" date="2019-09" db="EMBL/GenBank/DDBJ databases">
        <title>Genome sequence and assembly of Flavobacterium sp.</title>
        <authorList>
            <person name="Chhetri G."/>
        </authorList>
    </citation>
    <scope>NUCLEOTIDE SEQUENCE [LARGE SCALE GENOMIC DNA]</scope>
    <source>
        <strain evidence="1 2">SNL9</strain>
    </source>
</reference>
<protein>
    <submittedName>
        <fullName evidence="1">Uncharacterized protein</fullName>
    </submittedName>
</protein>
<evidence type="ECO:0000313" key="1">
    <source>
        <dbReference type="EMBL" id="KAA5536036.1"/>
    </source>
</evidence>
<dbReference type="AlphaFoldDB" id="A0A5M6CLZ8"/>
<proteinExistence type="predicted"/>
<evidence type="ECO:0000313" key="2">
    <source>
        <dbReference type="Proteomes" id="UP000325141"/>
    </source>
</evidence>
<gene>
    <name evidence="1" type="ORF">F0460_06305</name>
</gene>